<reference evidence="2" key="1">
    <citation type="submission" date="2018-05" db="EMBL/GenBank/DDBJ databases">
        <authorList>
            <person name="Lanie J.A."/>
            <person name="Ng W.-L."/>
            <person name="Kazmierczak K.M."/>
            <person name="Andrzejewski T.M."/>
            <person name="Davidsen T.M."/>
            <person name="Wayne K.J."/>
            <person name="Tettelin H."/>
            <person name="Glass J.I."/>
            <person name="Rusch D."/>
            <person name="Podicherti R."/>
            <person name="Tsui H.-C.T."/>
            <person name="Winkler M.E."/>
        </authorList>
    </citation>
    <scope>NUCLEOTIDE SEQUENCE</scope>
</reference>
<evidence type="ECO:0000256" key="1">
    <source>
        <dbReference type="SAM" id="MobiDB-lite"/>
    </source>
</evidence>
<protein>
    <recommendedName>
        <fullName evidence="3">Macroglobulin domain-containing protein</fullName>
    </recommendedName>
</protein>
<dbReference type="GO" id="GO:0009986">
    <property type="term" value="C:cell surface"/>
    <property type="evidence" value="ECO:0007669"/>
    <property type="project" value="InterPro"/>
</dbReference>
<accession>A0A382T424</accession>
<evidence type="ECO:0008006" key="3">
    <source>
        <dbReference type="Google" id="ProtNLM"/>
    </source>
</evidence>
<gene>
    <name evidence="2" type="ORF">METZ01_LOCUS369359</name>
</gene>
<sequence length="278" mass="30560">MRYLLLSVLVVCVIGFFVIPQAFAQSYIPTVLILDPIPSSIYTGHVVTFTGGLISNGQPLANEIVYIYEDDRFKPDQLIGYGKTNSNGQFSISWKVTKGLVETDFDIYAHFDGSNQYASTQTPRQEMSVYRYLSGIQLNQIPSSVAFGEQVIFSGRVTLEKGSPEGFVVYVMDEDPYTRDDLLTTAYVKSDGSFSANWVATYVDENITADVYAVFEGTEVYYRSTTCDTGITFDFGGSCSNTIQIVIQQPTQVPAPPTPPTPSSGGLVDDDGYVFKGD</sequence>
<organism evidence="2">
    <name type="scientific">marine metagenome</name>
    <dbReference type="NCBI Taxonomy" id="408172"/>
    <lineage>
        <taxon>unclassified sequences</taxon>
        <taxon>metagenomes</taxon>
        <taxon>ecological metagenomes</taxon>
    </lineage>
</organism>
<proteinExistence type="predicted"/>
<name>A0A382T424_9ZZZZ</name>
<dbReference type="EMBL" id="UINC01133522">
    <property type="protein sequence ID" value="SVD16505.1"/>
    <property type="molecule type" value="Genomic_DNA"/>
</dbReference>
<feature type="non-terminal residue" evidence="2">
    <location>
        <position position="278"/>
    </location>
</feature>
<dbReference type="InterPro" id="IPR001534">
    <property type="entry name" value="Transthyretin-like"/>
</dbReference>
<dbReference type="Pfam" id="PF01060">
    <property type="entry name" value="TTR-52"/>
    <property type="match status" value="1"/>
</dbReference>
<feature type="compositionally biased region" description="Pro residues" evidence="1">
    <location>
        <begin position="253"/>
        <end position="262"/>
    </location>
</feature>
<dbReference type="InterPro" id="IPR038479">
    <property type="entry name" value="Transthyretin-like_sf"/>
</dbReference>
<feature type="region of interest" description="Disordered" evidence="1">
    <location>
        <begin position="251"/>
        <end position="278"/>
    </location>
</feature>
<evidence type="ECO:0000313" key="2">
    <source>
        <dbReference type="EMBL" id="SVD16505.1"/>
    </source>
</evidence>
<dbReference type="AlphaFoldDB" id="A0A382T424"/>
<dbReference type="Gene3D" id="2.60.40.3330">
    <property type="match status" value="1"/>
</dbReference>